<keyword evidence="1" id="KW-0812">Transmembrane</keyword>
<dbReference type="RefSeq" id="WP_377460689.1">
    <property type="nucleotide sequence ID" value="NZ_JBHLUB010000032.1"/>
</dbReference>
<protein>
    <submittedName>
        <fullName evidence="2">DUF4244 domain-containing protein</fullName>
    </submittedName>
</protein>
<comment type="caution">
    <text evidence="2">The sequence shown here is derived from an EMBL/GenBank/DDBJ whole genome shotgun (WGS) entry which is preliminary data.</text>
</comment>
<evidence type="ECO:0000313" key="2">
    <source>
        <dbReference type="EMBL" id="MFC0583044.1"/>
    </source>
</evidence>
<dbReference type="InterPro" id="IPR025338">
    <property type="entry name" value="DUF4244"/>
</dbReference>
<evidence type="ECO:0000256" key="1">
    <source>
        <dbReference type="SAM" id="Phobius"/>
    </source>
</evidence>
<evidence type="ECO:0000313" key="3">
    <source>
        <dbReference type="Proteomes" id="UP001589862"/>
    </source>
</evidence>
<dbReference type="Pfam" id="PF14029">
    <property type="entry name" value="DUF4244"/>
    <property type="match status" value="1"/>
</dbReference>
<keyword evidence="3" id="KW-1185">Reference proteome</keyword>
<sequence>MHTLLKELHEEELGASTAEYGVVVLAAVGFAGVLTLVLSSDGVRGMLTELIQRALNV</sequence>
<feature type="transmembrane region" description="Helical" evidence="1">
    <location>
        <begin position="20"/>
        <end position="38"/>
    </location>
</feature>
<dbReference type="Proteomes" id="UP001589862">
    <property type="component" value="Unassembled WGS sequence"/>
</dbReference>
<keyword evidence="1" id="KW-0472">Membrane</keyword>
<reference evidence="2 3" key="1">
    <citation type="submission" date="2024-09" db="EMBL/GenBank/DDBJ databases">
        <authorList>
            <person name="Sun Q."/>
            <person name="Mori K."/>
        </authorList>
    </citation>
    <scope>NUCLEOTIDE SEQUENCE [LARGE SCALE GENOMIC DNA]</scope>
    <source>
        <strain evidence="2 3">NCAIM B.02604</strain>
    </source>
</reference>
<organism evidence="2 3">
    <name type="scientific">Micrococcoides hystricis</name>
    <dbReference type="NCBI Taxonomy" id="1572761"/>
    <lineage>
        <taxon>Bacteria</taxon>
        <taxon>Bacillati</taxon>
        <taxon>Actinomycetota</taxon>
        <taxon>Actinomycetes</taxon>
        <taxon>Micrococcales</taxon>
        <taxon>Micrococcaceae</taxon>
        <taxon>Micrococcoides</taxon>
    </lineage>
</organism>
<dbReference type="EMBL" id="JBHLUB010000032">
    <property type="protein sequence ID" value="MFC0583044.1"/>
    <property type="molecule type" value="Genomic_DNA"/>
</dbReference>
<proteinExistence type="predicted"/>
<keyword evidence="1" id="KW-1133">Transmembrane helix</keyword>
<gene>
    <name evidence="2" type="ORF">ACFFFR_11770</name>
</gene>
<accession>A0ABV6PD48</accession>
<name>A0ABV6PD48_9MICC</name>